<keyword evidence="3" id="KW-0597">Phosphoprotein</keyword>
<dbReference type="GO" id="GO:0006357">
    <property type="term" value="P:regulation of transcription by RNA polymerase II"/>
    <property type="evidence" value="ECO:0007669"/>
    <property type="project" value="TreeGrafter"/>
</dbReference>
<dbReference type="PRINTS" id="PR00056">
    <property type="entry name" value="HSFDOMAIN"/>
</dbReference>
<comment type="function">
    <text evidence="10">DNA-binding protein that specifically binds heat shock promoter elements (HSE) and activates transcription.</text>
</comment>
<proteinExistence type="inferred from homology"/>
<dbReference type="PANTHER" id="PTHR10015">
    <property type="entry name" value="HEAT SHOCK TRANSCRIPTION FACTOR"/>
    <property type="match status" value="1"/>
</dbReference>
<keyword evidence="6" id="KW-0238">DNA-binding</keyword>
<dbReference type="AlphaFoldDB" id="A0A328E136"/>
<comment type="similarity">
    <text evidence="2 12">Belongs to the HSF family.</text>
</comment>
<dbReference type="GO" id="GO:0003700">
    <property type="term" value="F:DNA-binding transcription factor activity"/>
    <property type="evidence" value="ECO:0007669"/>
    <property type="project" value="InterPro"/>
</dbReference>
<evidence type="ECO:0000256" key="6">
    <source>
        <dbReference type="ARBA" id="ARBA00023125"/>
    </source>
</evidence>
<keyword evidence="4" id="KW-0805">Transcription regulation</keyword>
<evidence type="ECO:0000256" key="9">
    <source>
        <dbReference type="ARBA" id="ARBA00023242"/>
    </source>
</evidence>
<dbReference type="Pfam" id="PF00447">
    <property type="entry name" value="HSF_DNA-bind"/>
    <property type="match status" value="1"/>
</dbReference>
<dbReference type="EMBL" id="NQVE01000054">
    <property type="protein sequence ID" value="RAL51126.1"/>
    <property type="molecule type" value="Genomic_DNA"/>
</dbReference>
<dbReference type="SUPFAM" id="SSF46785">
    <property type="entry name" value="Winged helix' DNA-binding domain"/>
    <property type="match status" value="1"/>
</dbReference>
<name>A0A328E136_9ASTE</name>
<dbReference type="PANTHER" id="PTHR10015:SF448">
    <property type="entry name" value="HEAT STRESS TRANSCRIPTION FACTOR A-7A-LIKE"/>
    <property type="match status" value="1"/>
</dbReference>
<evidence type="ECO:0000256" key="11">
    <source>
        <dbReference type="ARBA" id="ARBA00081483"/>
    </source>
</evidence>
<feature type="compositionally biased region" description="Polar residues" evidence="13">
    <location>
        <begin position="296"/>
        <end position="307"/>
    </location>
</feature>
<evidence type="ECO:0000256" key="5">
    <source>
        <dbReference type="ARBA" id="ARBA00023016"/>
    </source>
</evidence>
<evidence type="ECO:0000313" key="15">
    <source>
        <dbReference type="EMBL" id="RAL51126.1"/>
    </source>
</evidence>
<reference evidence="15 16" key="1">
    <citation type="submission" date="2018-06" db="EMBL/GenBank/DDBJ databases">
        <title>The Genome of Cuscuta australis (Dodder) Provides Insight into the Evolution of Plant Parasitism.</title>
        <authorList>
            <person name="Liu H."/>
        </authorList>
    </citation>
    <scope>NUCLEOTIDE SEQUENCE [LARGE SCALE GENOMIC DNA]</scope>
    <source>
        <strain evidence="16">cv. Yunnan</strain>
        <tissue evidence="15">Vines</tissue>
    </source>
</reference>
<evidence type="ECO:0000256" key="10">
    <source>
        <dbReference type="ARBA" id="ARBA00055747"/>
    </source>
</evidence>
<evidence type="ECO:0000256" key="3">
    <source>
        <dbReference type="ARBA" id="ARBA00022553"/>
    </source>
</evidence>
<comment type="subcellular location">
    <subcellularLocation>
        <location evidence="1">Nucleus</location>
    </subcellularLocation>
</comment>
<gene>
    <name evidence="15" type="ORF">DM860_005482</name>
</gene>
<dbReference type="InterPro" id="IPR000232">
    <property type="entry name" value="HSF_DNA-bd"/>
</dbReference>
<feature type="region of interest" description="Disordered" evidence="13">
    <location>
        <begin position="296"/>
        <end position="336"/>
    </location>
</feature>
<keyword evidence="16" id="KW-1185">Reference proteome</keyword>
<dbReference type="PROSITE" id="PS00434">
    <property type="entry name" value="HSF_DOMAIN"/>
    <property type="match status" value="1"/>
</dbReference>
<keyword evidence="7" id="KW-0010">Activator</keyword>
<feature type="domain" description="HSF-type DNA-binding" evidence="14">
    <location>
        <begin position="92"/>
        <end position="116"/>
    </location>
</feature>
<protein>
    <recommendedName>
        <fullName evidence="11">Heat stress transcription factor</fullName>
    </recommendedName>
</protein>
<keyword evidence="9" id="KW-0539">Nucleus</keyword>
<dbReference type="FunFam" id="1.10.10.10:FF:000057">
    <property type="entry name" value="Heat shock transcription factor 1"/>
    <property type="match status" value="1"/>
</dbReference>
<evidence type="ECO:0000256" key="7">
    <source>
        <dbReference type="ARBA" id="ARBA00023159"/>
    </source>
</evidence>
<sequence length="385" mass="43795">MDLHAAVMPVKEEPVVYFLEDDAFGIPGPGGGGGGAGPPKTVEGLREVGPPPFLKKTYDMVDDPNTDPVISWTPTRNSFVVWDPHKLSTDVLPKYFKHNNFSSFIRQLNTYRFRKIDSDRWEFANEGFQKGKKHLLMSIKRRKHHPPHMMLQHHQPHHQHQAPGAAHKWFGSCDEAEAEICKLRNDQNTMKMEIMRLKQQQESTDSHLAMVKERLETTETRHKYIVFFIVKAFNNPSFVHHFVEKMRQRNGGGGGVRAATKKRRLVDDAAMSTTDRPPGGPQEELVMLQSEIQTLFSSDDSSSPVKEQQQQQQGEKMGVKNNNSNNPAGGIGSPEMSSENFILWEKLVEDDMIYENETETAKQHGEIVHELENLIARPSPEWVPT</sequence>
<comment type="caution">
    <text evidence="15">The sequence shown here is derived from an EMBL/GenBank/DDBJ whole genome shotgun (WGS) entry which is preliminary data.</text>
</comment>
<dbReference type="InterPro" id="IPR036388">
    <property type="entry name" value="WH-like_DNA-bd_sf"/>
</dbReference>
<evidence type="ECO:0000313" key="16">
    <source>
        <dbReference type="Proteomes" id="UP000249390"/>
    </source>
</evidence>
<dbReference type="SMART" id="SM00415">
    <property type="entry name" value="HSF"/>
    <property type="match status" value="1"/>
</dbReference>
<evidence type="ECO:0000256" key="4">
    <source>
        <dbReference type="ARBA" id="ARBA00023015"/>
    </source>
</evidence>
<evidence type="ECO:0000256" key="8">
    <source>
        <dbReference type="ARBA" id="ARBA00023163"/>
    </source>
</evidence>
<accession>A0A328E136</accession>
<dbReference type="Gene3D" id="1.10.10.10">
    <property type="entry name" value="Winged helix-like DNA-binding domain superfamily/Winged helix DNA-binding domain"/>
    <property type="match status" value="1"/>
</dbReference>
<evidence type="ECO:0000256" key="12">
    <source>
        <dbReference type="RuleBase" id="RU004020"/>
    </source>
</evidence>
<dbReference type="GO" id="GO:0034605">
    <property type="term" value="P:cellular response to heat"/>
    <property type="evidence" value="ECO:0007669"/>
    <property type="project" value="TreeGrafter"/>
</dbReference>
<evidence type="ECO:0000256" key="13">
    <source>
        <dbReference type="SAM" id="MobiDB-lite"/>
    </source>
</evidence>
<keyword evidence="8" id="KW-0804">Transcription</keyword>
<keyword evidence="5" id="KW-0346">Stress response</keyword>
<organism evidence="15 16">
    <name type="scientific">Cuscuta australis</name>
    <dbReference type="NCBI Taxonomy" id="267555"/>
    <lineage>
        <taxon>Eukaryota</taxon>
        <taxon>Viridiplantae</taxon>
        <taxon>Streptophyta</taxon>
        <taxon>Embryophyta</taxon>
        <taxon>Tracheophyta</taxon>
        <taxon>Spermatophyta</taxon>
        <taxon>Magnoliopsida</taxon>
        <taxon>eudicotyledons</taxon>
        <taxon>Gunneridae</taxon>
        <taxon>Pentapetalae</taxon>
        <taxon>asterids</taxon>
        <taxon>lamiids</taxon>
        <taxon>Solanales</taxon>
        <taxon>Convolvulaceae</taxon>
        <taxon>Cuscuteae</taxon>
        <taxon>Cuscuta</taxon>
        <taxon>Cuscuta subgen. Grammica</taxon>
        <taxon>Cuscuta sect. Cleistogrammica</taxon>
    </lineage>
</organism>
<dbReference type="GO" id="GO:0000978">
    <property type="term" value="F:RNA polymerase II cis-regulatory region sequence-specific DNA binding"/>
    <property type="evidence" value="ECO:0007669"/>
    <property type="project" value="TreeGrafter"/>
</dbReference>
<dbReference type="Proteomes" id="UP000249390">
    <property type="component" value="Unassembled WGS sequence"/>
</dbReference>
<evidence type="ECO:0000259" key="14">
    <source>
        <dbReference type="PROSITE" id="PS00434"/>
    </source>
</evidence>
<dbReference type="GO" id="GO:0005634">
    <property type="term" value="C:nucleus"/>
    <property type="evidence" value="ECO:0007669"/>
    <property type="project" value="UniProtKB-SubCell"/>
</dbReference>
<evidence type="ECO:0000256" key="1">
    <source>
        <dbReference type="ARBA" id="ARBA00004123"/>
    </source>
</evidence>
<evidence type="ECO:0000256" key="2">
    <source>
        <dbReference type="ARBA" id="ARBA00006403"/>
    </source>
</evidence>
<dbReference type="InterPro" id="IPR036390">
    <property type="entry name" value="WH_DNA-bd_sf"/>
</dbReference>